<accession>A0A8S1X5T9</accession>
<reference evidence="1" key="1">
    <citation type="submission" date="2021-01" db="EMBL/GenBank/DDBJ databases">
        <authorList>
            <consortium name="Genoscope - CEA"/>
            <person name="William W."/>
        </authorList>
    </citation>
    <scope>NUCLEOTIDE SEQUENCE</scope>
</reference>
<keyword evidence="2" id="KW-1185">Reference proteome</keyword>
<name>A0A8S1X5T9_PAROT</name>
<evidence type="ECO:0000313" key="2">
    <source>
        <dbReference type="Proteomes" id="UP000683925"/>
    </source>
</evidence>
<sequence>MNSATYISLMINNSQQWASQQYVLENRSWNTIITQVKKHMIEYQQIQRECLIQQRNVKNQA</sequence>
<dbReference type="AlphaFoldDB" id="A0A8S1X5T9"/>
<dbReference type="Proteomes" id="UP000683925">
    <property type="component" value="Unassembled WGS sequence"/>
</dbReference>
<protein>
    <submittedName>
        <fullName evidence="1">Uncharacterized protein</fullName>
    </submittedName>
</protein>
<proteinExistence type="predicted"/>
<comment type="caution">
    <text evidence="1">The sequence shown here is derived from an EMBL/GenBank/DDBJ whole genome shotgun (WGS) entry which is preliminary data.</text>
</comment>
<evidence type="ECO:0000313" key="1">
    <source>
        <dbReference type="EMBL" id="CAD8196491.1"/>
    </source>
</evidence>
<organism evidence="1 2">
    <name type="scientific">Paramecium octaurelia</name>
    <dbReference type="NCBI Taxonomy" id="43137"/>
    <lineage>
        <taxon>Eukaryota</taxon>
        <taxon>Sar</taxon>
        <taxon>Alveolata</taxon>
        <taxon>Ciliophora</taxon>
        <taxon>Intramacronucleata</taxon>
        <taxon>Oligohymenophorea</taxon>
        <taxon>Peniculida</taxon>
        <taxon>Parameciidae</taxon>
        <taxon>Paramecium</taxon>
    </lineage>
</organism>
<gene>
    <name evidence="1" type="ORF">POCTA_138.1.T1120008</name>
</gene>
<dbReference type="EMBL" id="CAJJDP010000112">
    <property type="protein sequence ID" value="CAD8196491.1"/>
    <property type="molecule type" value="Genomic_DNA"/>
</dbReference>